<dbReference type="PROSITE" id="PS51399">
    <property type="entry name" value="SEP"/>
    <property type="match status" value="1"/>
</dbReference>
<dbReference type="Gene3D" id="3.30.420.210">
    <property type="entry name" value="SEP domain"/>
    <property type="match status" value="1"/>
</dbReference>
<dbReference type="InParanoid" id="Q4UCE0"/>
<dbReference type="GO" id="GO:0043130">
    <property type="term" value="F:ubiquitin binding"/>
    <property type="evidence" value="ECO:0007669"/>
    <property type="project" value="TreeGrafter"/>
</dbReference>
<dbReference type="Proteomes" id="UP000001950">
    <property type="component" value="Chromosome 3"/>
</dbReference>
<dbReference type="KEGG" id="tan:TA03810"/>
<dbReference type="SUPFAM" id="SSF54236">
    <property type="entry name" value="Ubiquitin-like"/>
    <property type="match status" value="1"/>
</dbReference>
<dbReference type="GO" id="GO:0005634">
    <property type="term" value="C:nucleus"/>
    <property type="evidence" value="ECO:0007669"/>
    <property type="project" value="TreeGrafter"/>
</dbReference>
<dbReference type="InterPro" id="IPR012989">
    <property type="entry name" value="SEP_domain"/>
</dbReference>
<dbReference type="PANTHER" id="PTHR23333">
    <property type="entry name" value="UBX DOMAIN CONTAINING PROTEIN"/>
    <property type="match status" value="1"/>
</dbReference>
<dbReference type="OMA" id="GHNSAIG"/>
<dbReference type="AlphaFoldDB" id="Q4UCE0"/>
<sequence>MTNIKSLEDYIEKENNKYKYAGGQNSGIGIDEGDHIINLYLDGFIVDGGVFRPLSDPINTLFINDVKRGIAPPELQHNNHQINLHLIEHNINYLNNNIIIDKKNYLIGNINTNLKIKLSNGNLINLTISQSATIYDLKYFILQYINNNMSSMSNNMSNNMGTSGTVNSSVNVGEIKLLYGFPPKKINFDDTTTLKDADILNCNIIQKYFYI</sequence>
<keyword evidence="3" id="KW-1185">Reference proteome</keyword>
<dbReference type="RefSeq" id="XP_954987.1">
    <property type="nucleotide sequence ID" value="XM_949894.1"/>
</dbReference>
<dbReference type="InterPro" id="IPR029071">
    <property type="entry name" value="Ubiquitin-like_domsf"/>
</dbReference>
<dbReference type="STRING" id="5874.Q4UCE0"/>
<feature type="domain" description="SEP" evidence="1">
    <location>
        <begin position="32"/>
        <end position="95"/>
    </location>
</feature>
<dbReference type="GO" id="GO:0000045">
    <property type="term" value="P:autophagosome assembly"/>
    <property type="evidence" value="ECO:0007669"/>
    <property type="project" value="TreeGrafter"/>
</dbReference>
<protein>
    <recommendedName>
        <fullName evidence="1">SEP domain-containing protein</fullName>
    </recommendedName>
</protein>
<dbReference type="eggNOG" id="KOG2086">
    <property type="taxonomic scope" value="Eukaryota"/>
</dbReference>
<gene>
    <name evidence="2" type="ORF">TA03810</name>
</gene>
<dbReference type="PANTHER" id="PTHR23333:SF20">
    <property type="entry name" value="NSFL1 COFACTOR P47"/>
    <property type="match status" value="1"/>
</dbReference>
<evidence type="ECO:0000259" key="1">
    <source>
        <dbReference type="PROSITE" id="PS51399"/>
    </source>
</evidence>
<dbReference type="GO" id="GO:0007030">
    <property type="term" value="P:Golgi organization"/>
    <property type="evidence" value="ECO:0007669"/>
    <property type="project" value="TreeGrafter"/>
</dbReference>
<dbReference type="VEuPathDB" id="PiroplasmaDB:TA03810"/>
<reference evidence="2 3" key="1">
    <citation type="journal article" date="2005" name="Science">
        <title>Genome of the host-cell transforming parasite Theileria annulata compared with T. parva.</title>
        <authorList>
            <person name="Pain A."/>
            <person name="Renauld H."/>
            <person name="Berriman M."/>
            <person name="Murphy L."/>
            <person name="Yeats C.A."/>
            <person name="Weir W."/>
            <person name="Kerhornou A."/>
            <person name="Aslett M."/>
            <person name="Bishop R."/>
            <person name="Bouchier C."/>
            <person name="Cochet M."/>
            <person name="Coulson R.M.R."/>
            <person name="Cronin A."/>
            <person name="de Villiers E.P."/>
            <person name="Fraser A."/>
            <person name="Fosker N."/>
            <person name="Gardner M."/>
            <person name="Goble A."/>
            <person name="Griffiths-Jones S."/>
            <person name="Harris D.E."/>
            <person name="Katzer F."/>
            <person name="Larke N."/>
            <person name="Lord A."/>
            <person name="Maser P."/>
            <person name="McKellar S."/>
            <person name="Mooney P."/>
            <person name="Morton F."/>
            <person name="Nene V."/>
            <person name="O'Neil S."/>
            <person name="Price C."/>
            <person name="Quail M.A."/>
            <person name="Rabbinowitsch E."/>
            <person name="Rawlings N.D."/>
            <person name="Rutter S."/>
            <person name="Saunders D."/>
            <person name="Seeger K."/>
            <person name="Shah T."/>
            <person name="Squares R."/>
            <person name="Squares S."/>
            <person name="Tivey A."/>
            <person name="Walker A.R."/>
            <person name="Woodward J."/>
            <person name="Dobbelaere D.A.E."/>
            <person name="Langsley G."/>
            <person name="Rajandream M.A."/>
            <person name="McKeever D."/>
            <person name="Shiels B."/>
            <person name="Tait A."/>
            <person name="Barrell B.G."/>
            <person name="Hall N."/>
        </authorList>
    </citation>
    <scope>NUCLEOTIDE SEQUENCE [LARGE SCALE GENOMIC DNA]</scope>
    <source>
        <strain evidence="3">Ankara</strain>
    </source>
</reference>
<dbReference type="GO" id="GO:0043161">
    <property type="term" value="P:proteasome-mediated ubiquitin-dependent protein catabolic process"/>
    <property type="evidence" value="ECO:0007669"/>
    <property type="project" value="TreeGrafter"/>
</dbReference>
<evidence type="ECO:0000313" key="3">
    <source>
        <dbReference type="Proteomes" id="UP000001950"/>
    </source>
</evidence>
<evidence type="ECO:0000313" key="2">
    <source>
        <dbReference type="EMBL" id="CAI75511.1"/>
    </source>
</evidence>
<dbReference type="GO" id="GO:0005829">
    <property type="term" value="C:cytosol"/>
    <property type="evidence" value="ECO:0007669"/>
    <property type="project" value="TreeGrafter"/>
</dbReference>
<dbReference type="SUPFAM" id="SSF102848">
    <property type="entry name" value="NSFL1 (p97 ATPase) cofactor p47, SEP domain"/>
    <property type="match status" value="1"/>
</dbReference>
<dbReference type="InterPro" id="IPR036241">
    <property type="entry name" value="NSFL1C_SEP_dom_sf"/>
</dbReference>
<dbReference type="GO" id="GO:0061025">
    <property type="term" value="P:membrane fusion"/>
    <property type="evidence" value="ECO:0007669"/>
    <property type="project" value="TreeGrafter"/>
</dbReference>
<dbReference type="EMBL" id="CR940352">
    <property type="protein sequence ID" value="CAI75511.1"/>
    <property type="molecule type" value="Genomic_DNA"/>
</dbReference>
<proteinExistence type="predicted"/>
<name>Q4UCE0_THEAN</name>
<dbReference type="Pfam" id="PF08059">
    <property type="entry name" value="SEP"/>
    <property type="match status" value="1"/>
</dbReference>
<accession>Q4UCE0</accession>
<dbReference type="Gene3D" id="3.10.20.90">
    <property type="entry name" value="Phosphatidylinositol 3-kinase Catalytic Subunit, Chain A, domain 1"/>
    <property type="match status" value="1"/>
</dbReference>
<dbReference type="OrthoDB" id="25887at2759"/>
<dbReference type="FunCoup" id="Q4UCE0">
    <property type="interactions" value="151"/>
</dbReference>
<dbReference type="GO" id="GO:0031468">
    <property type="term" value="P:nuclear membrane reassembly"/>
    <property type="evidence" value="ECO:0007669"/>
    <property type="project" value="TreeGrafter"/>
</dbReference>
<organism evidence="2 3">
    <name type="scientific">Theileria annulata</name>
    <dbReference type="NCBI Taxonomy" id="5874"/>
    <lineage>
        <taxon>Eukaryota</taxon>
        <taxon>Sar</taxon>
        <taxon>Alveolata</taxon>
        <taxon>Apicomplexa</taxon>
        <taxon>Aconoidasida</taxon>
        <taxon>Piroplasmida</taxon>
        <taxon>Theileriidae</taxon>
        <taxon>Theileria</taxon>
    </lineage>
</organism>
<dbReference type="GeneID" id="3864835"/>